<dbReference type="CDD" id="cd05253">
    <property type="entry name" value="UDP_GE_SDE_e"/>
    <property type="match status" value="1"/>
</dbReference>
<dbReference type="InterPro" id="IPR001509">
    <property type="entry name" value="Epimerase_deHydtase"/>
</dbReference>
<keyword evidence="1" id="KW-0520">NAD</keyword>
<dbReference type="Gene3D" id="3.40.50.720">
    <property type="entry name" value="NAD(P)-binding Rossmann-like Domain"/>
    <property type="match status" value="1"/>
</dbReference>
<dbReference type="STRING" id="1121884.SAMN02745131_02490"/>
<dbReference type="RefSeq" id="WP_072835669.1">
    <property type="nucleotide sequence ID" value="NZ_FQUU01000010.1"/>
</dbReference>
<sequence length="366" mass="41751">MKILITGSAGFIGFHVTIALLKQGHEVLGIDNINEYYDINLKYHRLLESGIERIKISWNKEVHSNKYDHYSFVRLNLEDKQELMAICKRINFDAIINLAAQAGVRYSILNPDAYVQSNLVGFLNVLEVCRNYKISHLIYASSSSVYGLNEQIPFSVKHNVNHPVSLYAATKKANELMAHSYSYLYNIPTTGLRFFTVYGPWGRPDMACFIFTNAIMANKPIHVFNNGKMKRDFTYIDDVVAGVIKVLEKPAYKSSEWNGKQPDPSCSCVPYRIYNIGNNKPVDLMSFIHELERNLGKKAIIELEGMQPGDVTATWADIHDLASQFNYRPDTTIQSGLKNFITWYKKYYGIKKVKKTVGMETDITTL</sequence>
<dbReference type="Pfam" id="PF01370">
    <property type="entry name" value="Epimerase"/>
    <property type="match status" value="1"/>
</dbReference>
<dbReference type="EMBL" id="FQUU01000010">
    <property type="protein sequence ID" value="SHF39378.1"/>
    <property type="molecule type" value="Genomic_DNA"/>
</dbReference>
<dbReference type="PANTHER" id="PTHR43574">
    <property type="entry name" value="EPIMERASE-RELATED"/>
    <property type="match status" value="1"/>
</dbReference>
<evidence type="ECO:0000259" key="2">
    <source>
        <dbReference type="Pfam" id="PF01370"/>
    </source>
</evidence>
<protein>
    <submittedName>
        <fullName evidence="3">UDP-glucuronate 4-epimerase</fullName>
    </submittedName>
</protein>
<evidence type="ECO:0000256" key="1">
    <source>
        <dbReference type="ARBA" id="ARBA00023027"/>
    </source>
</evidence>
<evidence type="ECO:0000313" key="4">
    <source>
        <dbReference type="Proteomes" id="UP000184048"/>
    </source>
</evidence>
<accession>A0A1M5BAA3</accession>
<dbReference type="PRINTS" id="PR01713">
    <property type="entry name" value="NUCEPIMERASE"/>
</dbReference>
<reference evidence="3 4" key="1">
    <citation type="submission" date="2016-11" db="EMBL/GenBank/DDBJ databases">
        <authorList>
            <person name="Jaros S."/>
            <person name="Januszkiewicz K."/>
            <person name="Wedrychowicz H."/>
        </authorList>
    </citation>
    <scope>NUCLEOTIDE SEQUENCE [LARGE SCALE GENOMIC DNA]</scope>
    <source>
        <strain evidence="3 4">DSM 18119</strain>
    </source>
</reference>
<dbReference type="SUPFAM" id="SSF51735">
    <property type="entry name" value="NAD(P)-binding Rossmann-fold domains"/>
    <property type="match status" value="1"/>
</dbReference>
<gene>
    <name evidence="3" type="ORF">SAMN02745131_02490</name>
</gene>
<dbReference type="OrthoDB" id="9810015at2"/>
<dbReference type="Proteomes" id="UP000184048">
    <property type="component" value="Unassembled WGS sequence"/>
</dbReference>
<feature type="domain" description="NAD-dependent epimerase/dehydratase" evidence="2">
    <location>
        <begin position="3"/>
        <end position="253"/>
    </location>
</feature>
<keyword evidence="4" id="KW-1185">Reference proteome</keyword>
<dbReference type="InterPro" id="IPR036291">
    <property type="entry name" value="NAD(P)-bd_dom_sf"/>
</dbReference>
<organism evidence="3 4">
    <name type="scientific">Flavisolibacter ginsengisoli DSM 18119</name>
    <dbReference type="NCBI Taxonomy" id="1121884"/>
    <lineage>
        <taxon>Bacteria</taxon>
        <taxon>Pseudomonadati</taxon>
        <taxon>Bacteroidota</taxon>
        <taxon>Chitinophagia</taxon>
        <taxon>Chitinophagales</taxon>
        <taxon>Chitinophagaceae</taxon>
        <taxon>Flavisolibacter</taxon>
    </lineage>
</organism>
<evidence type="ECO:0000313" key="3">
    <source>
        <dbReference type="EMBL" id="SHF39378.1"/>
    </source>
</evidence>
<dbReference type="AlphaFoldDB" id="A0A1M5BAA3"/>
<name>A0A1M5BAA3_9BACT</name>
<proteinExistence type="predicted"/>